<dbReference type="Proteomes" id="UP000010467">
    <property type="component" value="Chromosome"/>
</dbReference>
<feature type="signal peptide" evidence="2">
    <location>
        <begin position="1"/>
        <end position="20"/>
    </location>
</feature>
<feature type="region of interest" description="Disordered" evidence="1">
    <location>
        <begin position="170"/>
        <end position="189"/>
    </location>
</feature>
<evidence type="ECO:0000313" key="3">
    <source>
        <dbReference type="EMBL" id="AFZ66567.1"/>
    </source>
</evidence>
<evidence type="ECO:0008006" key="5">
    <source>
        <dbReference type="Google" id="ProtNLM"/>
    </source>
</evidence>
<name>L0A068_DEIPD</name>
<dbReference type="KEGG" id="dpd:Deipe_1003"/>
<dbReference type="STRING" id="937777.Deipe_1003"/>
<organism evidence="3 4">
    <name type="scientific">Deinococcus peraridilitoris (strain DSM 19664 / LMG 22246 / CIP 109416 / KR-200)</name>
    <dbReference type="NCBI Taxonomy" id="937777"/>
    <lineage>
        <taxon>Bacteria</taxon>
        <taxon>Thermotogati</taxon>
        <taxon>Deinococcota</taxon>
        <taxon>Deinococci</taxon>
        <taxon>Deinococcales</taxon>
        <taxon>Deinococcaceae</taxon>
        <taxon>Deinococcus</taxon>
    </lineage>
</organism>
<dbReference type="HOGENOM" id="CLU_1465937_0_0_0"/>
<proteinExistence type="predicted"/>
<dbReference type="PATRIC" id="fig|937777.3.peg.1002"/>
<reference evidence="4" key="1">
    <citation type="submission" date="2012-03" db="EMBL/GenBank/DDBJ databases">
        <title>Complete sequence of chromosome of Deinococcus peraridilitoris DSM 19664.</title>
        <authorList>
            <person name="Lucas S."/>
            <person name="Copeland A."/>
            <person name="Lapidus A."/>
            <person name="Glavina del Rio T."/>
            <person name="Dalin E."/>
            <person name="Tice H."/>
            <person name="Bruce D."/>
            <person name="Goodwin L."/>
            <person name="Pitluck S."/>
            <person name="Peters L."/>
            <person name="Mikhailova N."/>
            <person name="Lu M."/>
            <person name="Kyrpides N."/>
            <person name="Mavromatis K."/>
            <person name="Ivanova N."/>
            <person name="Brettin T."/>
            <person name="Detter J.C."/>
            <person name="Han C."/>
            <person name="Larimer F."/>
            <person name="Land M."/>
            <person name="Hauser L."/>
            <person name="Markowitz V."/>
            <person name="Cheng J.-F."/>
            <person name="Hugenholtz P."/>
            <person name="Woyke T."/>
            <person name="Wu D."/>
            <person name="Pukall R."/>
            <person name="Steenblock K."/>
            <person name="Brambilla E."/>
            <person name="Klenk H.-P."/>
            <person name="Eisen J.A."/>
        </authorList>
    </citation>
    <scope>NUCLEOTIDE SEQUENCE [LARGE SCALE GENOMIC DNA]</scope>
    <source>
        <strain evidence="4">DSM 19664 / LMG 22246 / CIP 109416 / KR-200</strain>
    </source>
</reference>
<evidence type="ECO:0000256" key="2">
    <source>
        <dbReference type="SAM" id="SignalP"/>
    </source>
</evidence>
<keyword evidence="2" id="KW-0732">Signal</keyword>
<feature type="chain" id="PRO_5003938928" description="DUF4410 domain-containing protein" evidence="2">
    <location>
        <begin position="21"/>
        <end position="189"/>
    </location>
</feature>
<protein>
    <recommendedName>
        <fullName evidence="5">DUF4410 domain-containing protein</fullName>
    </recommendedName>
</protein>
<dbReference type="eggNOG" id="ENOG502ZGQ5">
    <property type="taxonomic scope" value="Bacteria"/>
</dbReference>
<evidence type="ECO:0000256" key="1">
    <source>
        <dbReference type="SAM" id="MobiDB-lite"/>
    </source>
</evidence>
<gene>
    <name evidence="3" type="ordered locus">Deipe_1003</name>
</gene>
<dbReference type="RefSeq" id="WP_015234877.1">
    <property type="nucleotide sequence ID" value="NC_019793.1"/>
</dbReference>
<dbReference type="OrthoDB" id="64330at2"/>
<keyword evidence="4" id="KW-1185">Reference proteome</keyword>
<evidence type="ECO:0000313" key="4">
    <source>
        <dbReference type="Proteomes" id="UP000010467"/>
    </source>
</evidence>
<sequence>MQFFARLLAISGCAAHMAFAHGEGTPPDLRQVQLCVDSSSVRVEFEGMTTGLQRSAQPRLERQLRSAFIRELQRAGVTRIAAVSCAGRDARVQLLANVRYLNPKQYQGFGDPAYSYSVHLTVARKQTPGGKSTPRFTAMTSDIHSEAQTRRKFEIVVAEWGAELAGDLSEAWQKANPKPKAPSATPNKP</sequence>
<dbReference type="AlphaFoldDB" id="L0A068"/>
<accession>L0A068</accession>
<dbReference type="EMBL" id="CP003382">
    <property type="protein sequence ID" value="AFZ66567.1"/>
    <property type="molecule type" value="Genomic_DNA"/>
</dbReference>